<dbReference type="Proteomes" id="UP000235778">
    <property type="component" value="Unassembled WGS sequence"/>
</dbReference>
<protein>
    <submittedName>
        <fullName evidence="2">Cytotoxin</fullName>
    </submittedName>
</protein>
<reference evidence="3" key="1">
    <citation type="submission" date="2016-07" db="EMBL/GenBank/DDBJ databases">
        <title>Nontailed viruses are major unrecognized killers of bacteria in the ocean.</title>
        <authorList>
            <person name="Kauffman K."/>
            <person name="Hussain F."/>
            <person name="Yang J."/>
            <person name="Arevalo P."/>
            <person name="Brown J."/>
            <person name="Cutler M."/>
            <person name="Kelly L."/>
            <person name="Polz M.F."/>
        </authorList>
    </citation>
    <scope>NUCLEOTIDE SEQUENCE [LARGE SCALE GENOMIC DNA]</scope>
    <source>
        <strain evidence="3">10N.286.55.C1</strain>
    </source>
</reference>
<feature type="region of interest" description="Disordered" evidence="1">
    <location>
        <begin position="1"/>
        <end position="43"/>
    </location>
</feature>
<organism evidence="2 3">
    <name type="scientific">Vibrio lentus</name>
    <dbReference type="NCBI Taxonomy" id="136468"/>
    <lineage>
        <taxon>Bacteria</taxon>
        <taxon>Pseudomonadati</taxon>
        <taxon>Pseudomonadota</taxon>
        <taxon>Gammaproteobacteria</taxon>
        <taxon>Vibrionales</taxon>
        <taxon>Vibrionaceae</taxon>
        <taxon>Vibrio</taxon>
    </lineage>
</organism>
<evidence type="ECO:0000256" key="1">
    <source>
        <dbReference type="SAM" id="MobiDB-lite"/>
    </source>
</evidence>
<proteinExistence type="predicted"/>
<gene>
    <name evidence="2" type="ORF">BCV30_06205</name>
</gene>
<dbReference type="AlphaFoldDB" id="A0A2N7BY62"/>
<comment type="caution">
    <text evidence="2">The sequence shown here is derived from an EMBL/GenBank/DDBJ whole genome shotgun (WGS) entry which is preliminary data.</text>
</comment>
<dbReference type="RefSeq" id="WP_102266363.1">
    <property type="nucleotide sequence ID" value="NZ_MCSH01000025.1"/>
</dbReference>
<feature type="region of interest" description="Disordered" evidence="1">
    <location>
        <begin position="65"/>
        <end position="95"/>
    </location>
</feature>
<feature type="compositionally biased region" description="Basic and acidic residues" evidence="1">
    <location>
        <begin position="10"/>
        <end position="43"/>
    </location>
</feature>
<name>A0A2N7BY62_9VIBR</name>
<sequence>MRYESAPVAPEERQEPTRERAACQRRERQEELRYTASDEKRWKENRERVLAERKAAQQAYNLTDGWNKNKTIGGRSREKQETNAAEATTEQKNHIHVGEDREFPDAILSPMPASRKELIEATGTRMLPSDLLGSSFNNQCVSAEIVAHQMISLSPATKREVEESGELVFSGMQYKHAHGTVGTIEVIDTFAGQQPDKKTSQMAYWVAQGKYLDIPKHPDPHRDHLYVFTPNFSGCSFVVDDWSDDLIRVYHVEGSKEDKQYNDVKDHRNGLINYMSFRDYGFYQKGNTTIKSVNGFAFMRYNIQARDWEIHYQKQEHAPALGRPTTSAKTLFSSEKHSVKVMVSKESCVIETGTIAIKR</sequence>
<accession>A0A2N7BY62</accession>
<dbReference type="EMBL" id="MCSI01000112">
    <property type="protein sequence ID" value="PME65801.1"/>
    <property type="molecule type" value="Genomic_DNA"/>
</dbReference>
<evidence type="ECO:0000313" key="3">
    <source>
        <dbReference type="Proteomes" id="UP000235778"/>
    </source>
</evidence>
<evidence type="ECO:0000313" key="2">
    <source>
        <dbReference type="EMBL" id="PME65801.1"/>
    </source>
</evidence>